<dbReference type="InterPro" id="IPR042236">
    <property type="entry name" value="PI3K_accessory_sf"/>
</dbReference>
<reference evidence="1 2" key="1">
    <citation type="submission" date="2018-08" db="EMBL/GenBank/DDBJ databases">
        <title>Genomic Encyclopedia of Archaeal and Bacterial Type Strains, Phase II (KMG-II): from individual species to whole genera.</title>
        <authorList>
            <person name="Goeker M."/>
        </authorList>
    </citation>
    <scope>NUCLEOTIDE SEQUENCE [LARGE SCALE GENOMIC DNA]</scope>
    <source>
        <strain evidence="1 2">DSM 2261</strain>
    </source>
</reference>
<protein>
    <submittedName>
        <fullName evidence="1">Uncharacterized protein DUF2019</fullName>
    </submittedName>
</protein>
<accession>A0ABX9JQI1</accession>
<sequence>MYDLLVAIERELKARGIEAQRQMLKLLDDPDPGTRCWVAGSVLQFAPAEGERVLTDIAAHVDGLVGFSAERTLEQWKAGTFNPPY</sequence>
<dbReference type="Proteomes" id="UP000256345">
    <property type="component" value="Unassembled WGS sequence"/>
</dbReference>
<organism evidence="1 2">
    <name type="scientific">Archangium gephyra</name>
    <dbReference type="NCBI Taxonomy" id="48"/>
    <lineage>
        <taxon>Bacteria</taxon>
        <taxon>Pseudomonadati</taxon>
        <taxon>Myxococcota</taxon>
        <taxon>Myxococcia</taxon>
        <taxon>Myxococcales</taxon>
        <taxon>Cystobacterineae</taxon>
        <taxon>Archangiaceae</taxon>
        <taxon>Archangium</taxon>
    </lineage>
</organism>
<keyword evidence="2" id="KW-1185">Reference proteome</keyword>
<name>A0ABX9JQI1_9BACT</name>
<gene>
    <name evidence="1" type="ORF">ATI61_114103</name>
</gene>
<comment type="caution">
    <text evidence="1">The sequence shown here is derived from an EMBL/GenBank/DDBJ whole genome shotgun (WGS) entry which is preliminary data.</text>
</comment>
<evidence type="ECO:0000313" key="2">
    <source>
        <dbReference type="Proteomes" id="UP000256345"/>
    </source>
</evidence>
<evidence type="ECO:0000313" key="1">
    <source>
        <dbReference type="EMBL" id="REG24495.1"/>
    </source>
</evidence>
<dbReference type="SUPFAM" id="SSF48371">
    <property type="entry name" value="ARM repeat"/>
    <property type="match status" value="1"/>
</dbReference>
<dbReference type="InterPro" id="IPR016024">
    <property type="entry name" value="ARM-type_fold"/>
</dbReference>
<dbReference type="EMBL" id="QUMU01000014">
    <property type="protein sequence ID" value="REG24495.1"/>
    <property type="molecule type" value="Genomic_DNA"/>
</dbReference>
<dbReference type="Gene3D" id="1.25.40.70">
    <property type="entry name" value="Phosphatidylinositol 3-kinase, accessory domain (PIK)"/>
    <property type="match status" value="1"/>
</dbReference>
<proteinExistence type="predicted"/>